<dbReference type="GO" id="GO:0005737">
    <property type="term" value="C:cytoplasm"/>
    <property type="evidence" value="ECO:0007669"/>
    <property type="project" value="TreeGrafter"/>
</dbReference>
<feature type="coiled-coil region" evidence="1">
    <location>
        <begin position="216"/>
        <end position="248"/>
    </location>
</feature>
<dbReference type="PANTHER" id="PTHR10953">
    <property type="entry name" value="UBIQUITIN-ACTIVATING ENZYME E1"/>
    <property type="match status" value="1"/>
</dbReference>
<dbReference type="OrthoDB" id="412647at2759"/>
<keyword evidence="1" id="KW-0175">Coiled coil</keyword>
<dbReference type="Pfam" id="PF00899">
    <property type="entry name" value="ThiF"/>
    <property type="match status" value="1"/>
</dbReference>
<dbReference type="PANTHER" id="PTHR10953:SF162">
    <property type="entry name" value="SUMO-ACTIVATING ENZYME SUBUNIT 1"/>
    <property type="match status" value="1"/>
</dbReference>
<gene>
    <name evidence="3" type="ORF">YYC_04355</name>
</gene>
<dbReference type="InterPro" id="IPR035985">
    <property type="entry name" value="Ubiquitin-activating_enz"/>
</dbReference>
<protein>
    <recommendedName>
        <fullName evidence="2">THIF-type NAD/FAD binding fold domain-containing protein</fullName>
    </recommendedName>
</protein>
<dbReference type="InterPro" id="IPR000594">
    <property type="entry name" value="ThiF_NAD_FAD-bd"/>
</dbReference>
<dbReference type="EMBL" id="KI635795">
    <property type="protein sequence ID" value="ETB57464.1"/>
    <property type="molecule type" value="Genomic_DNA"/>
</dbReference>
<dbReference type="Proteomes" id="UP000018538">
    <property type="component" value="Unassembled WGS sequence"/>
</dbReference>
<accession>V7PDF5</accession>
<evidence type="ECO:0000259" key="2">
    <source>
        <dbReference type="Pfam" id="PF00899"/>
    </source>
</evidence>
<keyword evidence="4" id="KW-1185">Reference proteome</keyword>
<evidence type="ECO:0000313" key="3">
    <source>
        <dbReference type="EMBL" id="ETB57464.1"/>
    </source>
</evidence>
<dbReference type="Gene3D" id="3.40.50.720">
    <property type="entry name" value="NAD(P)-binding Rossmann-like Domain"/>
    <property type="match status" value="1"/>
</dbReference>
<dbReference type="GO" id="GO:0031510">
    <property type="term" value="C:SUMO activating enzyme complex"/>
    <property type="evidence" value="ECO:0007669"/>
    <property type="project" value="TreeGrafter"/>
</dbReference>
<evidence type="ECO:0000313" key="4">
    <source>
        <dbReference type="Proteomes" id="UP000018538"/>
    </source>
</evidence>
<dbReference type="SUPFAM" id="SSF69572">
    <property type="entry name" value="Activating enzymes of the ubiquitin-like proteins"/>
    <property type="match status" value="1"/>
</dbReference>
<reference evidence="3 4" key="1">
    <citation type="submission" date="2013-11" db="EMBL/GenBank/DDBJ databases">
        <title>The Genome Sequence of Plasmodium yoelii 17X.</title>
        <authorList>
            <consortium name="The Broad Institute Genomics Platform"/>
            <consortium name="The Broad Institute Genome Sequencing Center for Infectious Disease"/>
            <person name="Neafsey D."/>
            <person name="Adams J."/>
            <person name="Walker B."/>
            <person name="Young S.K."/>
            <person name="Zeng Q."/>
            <person name="Gargeya S."/>
            <person name="Fitzgerald M."/>
            <person name="Haas B."/>
            <person name="Abouelleil A."/>
            <person name="Alvarado L."/>
            <person name="Chapman S.B."/>
            <person name="Gainer-Dewar J."/>
            <person name="Goldberg J."/>
            <person name="Griggs A."/>
            <person name="Gujja S."/>
            <person name="Hansen M."/>
            <person name="Howarth C."/>
            <person name="Imamovic A."/>
            <person name="Ireland A."/>
            <person name="Larimer J."/>
            <person name="McCowan C."/>
            <person name="Murphy C."/>
            <person name="Pearson M."/>
            <person name="Poon T.W."/>
            <person name="Priest M."/>
            <person name="Roberts A."/>
            <person name="Saif S."/>
            <person name="Shea T."/>
            <person name="Sykes S."/>
            <person name="Wortman J."/>
            <person name="Nusbaum C."/>
            <person name="Birren B."/>
        </authorList>
    </citation>
    <scope>NUCLEOTIDE SEQUENCE [LARGE SCALE GENOMIC DNA]</scope>
    <source>
        <strain evidence="3 4">17X</strain>
    </source>
</reference>
<feature type="domain" description="THIF-type NAD/FAD binding fold" evidence="2">
    <location>
        <begin position="13"/>
        <end position="360"/>
    </location>
</feature>
<dbReference type="InterPro" id="IPR045886">
    <property type="entry name" value="ThiF/MoeB/HesA"/>
</dbReference>
<proteinExistence type="predicted"/>
<organism evidence="3 4">
    <name type="scientific">Plasmodium yoelii 17X</name>
    <dbReference type="NCBI Taxonomy" id="1323249"/>
    <lineage>
        <taxon>Eukaryota</taxon>
        <taxon>Sar</taxon>
        <taxon>Alveolata</taxon>
        <taxon>Apicomplexa</taxon>
        <taxon>Aconoidasida</taxon>
        <taxon>Haemosporida</taxon>
        <taxon>Plasmodiidae</taxon>
        <taxon>Plasmodium</taxon>
        <taxon>Plasmodium (Vinckeia)</taxon>
    </lineage>
</organism>
<dbReference type="GO" id="GO:0016925">
    <property type="term" value="P:protein sumoylation"/>
    <property type="evidence" value="ECO:0007669"/>
    <property type="project" value="TreeGrafter"/>
</dbReference>
<name>V7PDF5_PLAYE</name>
<evidence type="ECO:0000256" key="1">
    <source>
        <dbReference type="SAM" id="Coils"/>
    </source>
</evidence>
<sequence length="369" mass="43464">MENSGEYEKEKIYDRQLRLWGVKAQNRMLKSNVLIVGLSGINIEICKNLILSGINITIIDDNIINDEMIESIFFLSEEDINKHLCLPIFRELKSINQLINIKGYIGRIDISNDCIVIDNEYIYKKNEEINCEEKNDDEVVAIEVKEKSFSIEEYISNYTCVCISCEDYPLYELIKINELCHKNNIGFFSPMCNGKFAFLFSDFGKHVIEELYYKKKNQNNNEKNNEKNNEINLKNEEKKKENESIEIEYCKLSHFFNVPFENFDKKTNKIIFHIFALIQFEKYKKLGKNDKEIDHEEFHNFCRKYTFLKNDWITEIAKMYKVSFSPSCSIMGGVTSQEIRKFVSKQHESIPNFCVFDMNQNVVCTSMIS</sequence>
<dbReference type="GO" id="GO:0019948">
    <property type="term" value="F:SUMO activating enzyme activity"/>
    <property type="evidence" value="ECO:0007669"/>
    <property type="project" value="TreeGrafter"/>
</dbReference>
<dbReference type="AlphaFoldDB" id="V7PDF5"/>